<keyword evidence="1" id="KW-0812">Transmembrane</keyword>
<dbReference type="InterPro" id="IPR002881">
    <property type="entry name" value="DUF58"/>
</dbReference>
<keyword evidence="1" id="KW-1133">Transmembrane helix</keyword>
<dbReference type="Proteomes" id="UP000473574">
    <property type="component" value="Unassembled WGS sequence"/>
</dbReference>
<organism evidence="3 4">
    <name type="scientific">Adonisia turfae CCMR0082</name>
    <dbReference type="NCBI Taxonomy" id="2304604"/>
    <lineage>
        <taxon>Bacteria</taxon>
        <taxon>Bacillati</taxon>
        <taxon>Cyanobacteriota</taxon>
        <taxon>Adonisia</taxon>
        <taxon>Adonisia turfae</taxon>
    </lineage>
</organism>
<reference evidence="3 4" key="1">
    <citation type="journal article" date="2020" name="Microb. Ecol.">
        <title>Ecogenomics of the Marine Benthic Filamentous Cyanobacterium Adonisia.</title>
        <authorList>
            <person name="Walter J.M."/>
            <person name="Coutinho F.H."/>
            <person name="Leomil L."/>
            <person name="Hargreaves P.I."/>
            <person name="Campeao M.E."/>
            <person name="Vieira V.V."/>
            <person name="Silva B.S."/>
            <person name="Fistarol G.O."/>
            <person name="Salomon P.S."/>
            <person name="Sawabe T."/>
            <person name="Mino S."/>
            <person name="Hosokawa M."/>
            <person name="Miyashita H."/>
            <person name="Maruyama F."/>
            <person name="van Verk M.C."/>
            <person name="Dutilh B.E."/>
            <person name="Thompson C.C."/>
            <person name="Thompson F.L."/>
        </authorList>
    </citation>
    <scope>NUCLEOTIDE SEQUENCE [LARGE SCALE GENOMIC DNA]</scope>
    <source>
        <strain evidence="3 4">CCMR0082</strain>
    </source>
</reference>
<feature type="transmembrane region" description="Helical" evidence="1">
    <location>
        <begin position="24"/>
        <end position="43"/>
    </location>
</feature>
<evidence type="ECO:0000313" key="4">
    <source>
        <dbReference type="Proteomes" id="UP000473574"/>
    </source>
</evidence>
<evidence type="ECO:0000313" key="3">
    <source>
        <dbReference type="EMBL" id="NEZ65227.1"/>
    </source>
</evidence>
<comment type="caution">
    <text evidence="3">The sequence shown here is derived from an EMBL/GenBank/DDBJ whole genome shotgun (WGS) entry which is preliminary data.</text>
</comment>
<accession>A0A6M0S9Q5</accession>
<keyword evidence="1" id="KW-0472">Membrane</keyword>
<feature type="transmembrane region" description="Helical" evidence="1">
    <location>
        <begin position="49"/>
        <end position="70"/>
    </location>
</feature>
<dbReference type="RefSeq" id="WP_163666173.1">
    <property type="nucleotide sequence ID" value="NZ_QZCE01000002.1"/>
</dbReference>
<evidence type="ECO:0000259" key="2">
    <source>
        <dbReference type="Pfam" id="PF01882"/>
    </source>
</evidence>
<evidence type="ECO:0000256" key="1">
    <source>
        <dbReference type="SAM" id="Phobius"/>
    </source>
</evidence>
<dbReference type="PANTHER" id="PTHR34351">
    <property type="entry name" value="SLR1927 PROTEIN-RELATED"/>
    <property type="match status" value="1"/>
</dbReference>
<dbReference type="Pfam" id="PF01882">
    <property type="entry name" value="DUF58"/>
    <property type="match status" value="1"/>
</dbReference>
<protein>
    <submittedName>
        <fullName evidence="3">DUF58 domain-containing protein</fullName>
    </submittedName>
</protein>
<sequence length="446" mass="50059">MNLFFYRLFRCLGYSLRQWLKRRFTPLGVGVLVFAIIAGLAGLDTQQSLSYQVFALACLLLTVSMVATAFSRPRFQVRRRLPRFGTVGLPLPYRVTVQNSTGKDFRKLRLIEAFAHSFPSFEDYLDISRPGRKDAQSWSKLIDQAQRAIAPAVGIPVLAAQGTTEIKGEITPLRRGLLQFETMTLACPDPLGLFNACVRLPLPQSVLILPKRYPVPSFQLPERQGYQPGGLSLALSVGESEEFWSLRDYRPGDSPRKVHWKSWAKLGKPVVREEQAEYFVHHALVLDTFQPESFSEILEEAISVAASLAGEMQNQESLLDLIFSGLGGGYVTLGRGLGQTERILELLASVVPCQDKPFGSLLPIMQNRLPLLSSCICIFLTWDEPRQTLVKQLQSANIPTWVLIMTRDRHTLSSPMLDDYQSQLMRVYPLPLGHIQPGLQEICNSI</sequence>
<gene>
    <name evidence="3" type="ORF">D0962_21020</name>
</gene>
<proteinExistence type="predicted"/>
<name>A0A6M0S9Q5_9CYAN</name>
<dbReference type="PANTHER" id="PTHR34351:SF1">
    <property type="entry name" value="SLR1927 PROTEIN"/>
    <property type="match status" value="1"/>
</dbReference>
<dbReference type="EMBL" id="QZCE01000002">
    <property type="protein sequence ID" value="NEZ65227.1"/>
    <property type="molecule type" value="Genomic_DNA"/>
</dbReference>
<feature type="domain" description="DUF58" evidence="2">
    <location>
        <begin position="246"/>
        <end position="318"/>
    </location>
</feature>
<dbReference type="AlphaFoldDB" id="A0A6M0S9Q5"/>